<keyword evidence="3" id="KW-1185">Reference proteome</keyword>
<evidence type="ECO:0000256" key="1">
    <source>
        <dbReference type="SAM" id="MobiDB-lite"/>
    </source>
</evidence>
<feature type="region of interest" description="Disordered" evidence="1">
    <location>
        <begin position="21"/>
        <end position="77"/>
    </location>
</feature>
<evidence type="ECO:0000313" key="2">
    <source>
        <dbReference type="EMBL" id="RSL52212.1"/>
    </source>
</evidence>
<organism evidence="2 3">
    <name type="scientific">Fusarium duplospermum</name>
    <dbReference type="NCBI Taxonomy" id="1325734"/>
    <lineage>
        <taxon>Eukaryota</taxon>
        <taxon>Fungi</taxon>
        <taxon>Dikarya</taxon>
        <taxon>Ascomycota</taxon>
        <taxon>Pezizomycotina</taxon>
        <taxon>Sordariomycetes</taxon>
        <taxon>Hypocreomycetidae</taxon>
        <taxon>Hypocreales</taxon>
        <taxon>Nectriaceae</taxon>
        <taxon>Fusarium</taxon>
        <taxon>Fusarium solani species complex</taxon>
    </lineage>
</organism>
<accession>A0A428PGM9</accession>
<dbReference type="EMBL" id="NKCI01000138">
    <property type="protein sequence ID" value="RSL52212.1"/>
    <property type="molecule type" value="Genomic_DNA"/>
</dbReference>
<comment type="caution">
    <text evidence="2">The sequence shown here is derived from an EMBL/GenBank/DDBJ whole genome shotgun (WGS) entry which is preliminary data.</text>
</comment>
<name>A0A428PGM9_9HYPO</name>
<proteinExistence type="predicted"/>
<gene>
    <name evidence="2" type="ORF">CEP54_010999</name>
</gene>
<dbReference type="Proteomes" id="UP000288168">
    <property type="component" value="Unassembled WGS sequence"/>
</dbReference>
<protein>
    <submittedName>
        <fullName evidence="2">Uncharacterized protein</fullName>
    </submittedName>
</protein>
<evidence type="ECO:0000313" key="3">
    <source>
        <dbReference type="Proteomes" id="UP000288168"/>
    </source>
</evidence>
<dbReference type="AlphaFoldDB" id="A0A428PGM9"/>
<feature type="compositionally biased region" description="Basic and acidic residues" evidence="1">
    <location>
        <begin position="21"/>
        <end position="31"/>
    </location>
</feature>
<sequence length="77" mass="8633">MSDEASDLIVTTISSKFMGLEDRLSKIENPRTNRPSLPPPTEPRGKRGQHIRTDAESSTGRHVPANRLAPLRRRCLL</sequence>
<reference evidence="2 3" key="1">
    <citation type="submission" date="2017-06" db="EMBL/GenBank/DDBJ databases">
        <title>Comparative genomic analysis of Ambrosia Fusariam Clade fungi.</title>
        <authorList>
            <person name="Stajich J.E."/>
            <person name="Carrillo J."/>
            <person name="Kijimoto T."/>
            <person name="Eskalen A."/>
            <person name="O'Donnell K."/>
            <person name="Kasson M."/>
        </authorList>
    </citation>
    <scope>NUCLEOTIDE SEQUENCE [LARGE SCALE GENOMIC DNA]</scope>
    <source>
        <strain evidence="2 3">NRRL62584</strain>
    </source>
</reference>